<evidence type="ECO:0000313" key="2">
    <source>
        <dbReference type="Proteomes" id="UP000232453"/>
    </source>
</evidence>
<sequence>MTVDSWMLSAVRLVARLYFVLLAVALAFLAAAAVGKIGQALAGEPTSYVFELGYDHPPLADSARMIEGSPLVMGQDSPRLGSVLAELPQLLPALYGAVVIGLALRALDLARERGLFCDGLPRRVGLLGWALVGQPVWALVEAV</sequence>
<dbReference type="EMBL" id="PHUJ01000003">
    <property type="protein sequence ID" value="PKB30486.1"/>
    <property type="molecule type" value="Genomic_DNA"/>
</dbReference>
<proteinExistence type="predicted"/>
<organism evidence="1 2">
    <name type="scientific">Pseudonocardia alni</name>
    <name type="common">Amycolata alni</name>
    <dbReference type="NCBI Taxonomy" id="33907"/>
    <lineage>
        <taxon>Bacteria</taxon>
        <taxon>Bacillati</taxon>
        <taxon>Actinomycetota</taxon>
        <taxon>Actinomycetes</taxon>
        <taxon>Pseudonocardiales</taxon>
        <taxon>Pseudonocardiaceae</taxon>
        <taxon>Pseudonocardia</taxon>
    </lineage>
</organism>
<gene>
    <name evidence="1" type="ORF">ATL51_2152</name>
</gene>
<reference evidence="1 2" key="1">
    <citation type="submission" date="2017-11" db="EMBL/GenBank/DDBJ databases">
        <title>Sequencing the genomes of 1000 actinobacteria strains.</title>
        <authorList>
            <person name="Klenk H.-P."/>
        </authorList>
    </citation>
    <scope>NUCLEOTIDE SEQUENCE [LARGE SCALE GENOMIC DNA]</scope>
    <source>
        <strain evidence="1 2">DSM 44104</strain>
    </source>
</reference>
<dbReference type="Proteomes" id="UP000232453">
    <property type="component" value="Unassembled WGS sequence"/>
</dbReference>
<accession>A0AA44ZP01</accession>
<protein>
    <submittedName>
        <fullName evidence="1">Uncharacterized protein</fullName>
    </submittedName>
</protein>
<dbReference type="AlphaFoldDB" id="A0AA44ZP01"/>
<evidence type="ECO:0000313" key="1">
    <source>
        <dbReference type="EMBL" id="PKB30486.1"/>
    </source>
</evidence>
<name>A0AA44ZP01_PSEA5</name>
<comment type="caution">
    <text evidence="1">The sequence shown here is derived from an EMBL/GenBank/DDBJ whole genome shotgun (WGS) entry which is preliminary data.</text>
</comment>